<keyword evidence="2" id="KW-1185">Reference proteome</keyword>
<reference evidence="1 2" key="1">
    <citation type="submission" date="2019-12" db="EMBL/GenBank/DDBJ databases">
        <title>The draft genomic sequence of strain Chitinophaga oryziterrae JCM 16595.</title>
        <authorList>
            <person name="Zhang X."/>
        </authorList>
    </citation>
    <scope>NUCLEOTIDE SEQUENCE [LARGE SCALE GENOMIC DNA]</scope>
    <source>
        <strain evidence="1 2">JCM 16595</strain>
    </source>
</reference>
<dbReference type="PROSITE" id="PS51257">
    <property type="entry name" value="PROKAR_LIPOPROTEIN"/>
    <property type="match status" value="1"/>
</dbReference>
<gene>
    <name evidence="1" type="ORF">GO495_23160</name>
</gene>
<name>A0A6N8JE80_9BACT</name>
<organism evidence="1 2">
    <name type="scientific">Chitinophaga oryziterrae</name>
    <dbReference type="NCBI Taxonomy" id="1031224"/>
    <lineage>
        <taxon>Bacteria</taxon>
        <taxon>Pseudomonadati</taxon>
        <taxon>Bacteroidota</taxon>
        <taxon>Chitinophagia</taxon>
        <taxon>Chitinophagales</taxon>
        <taxon>Chitinophagaceae</taxon>
        <taxon>Chitinophaga</taxon>
    </lineage>
</organism>
<proteinExistence type="predicted"/>
<evidence type="ECO:0000313" key="1">
    <source>
        <dbReference type="EMBL" id="MVT43517.1"/>
    </source>
</evidence>
<dbReference type="AlphaFoldDB" id="A0A6N8JE80"/>
<evidence type="ECO:0000313" key="2">
    <source>
        <dbReference type="Proteomes" id="UP000468388"/>
    </source>
</evidence>
<comment type="caution">
    <text evidence="1">The sequence shown here is derived from an EMBL/GenBank/DDBJ whole genome shotgun (WGS) entry which is preliminary data.</text>
</comment>
<dbReference type="EMBL" id="WRXO01000008">
    <property type="protein sequence ID" value="MVT43517.1"/>
    <property type="molecule type" value="Genomic_DNA"/>
</dbReference>
<accession>A0A6N8JE80</accession>
<sequence length="145" mass="16107">MWNHRRNSLLIATCILLFGCTSSDKKGTKKVSGNVVTPDISVVVKVNNEKNEEYSAALADLYKERKFNAVVGDSSAGTFVTGDLSEEDNRVKLILRIFKGNNKKPCGNYIYETIVNGDVPERNIEQGFKNLLNNIKANPRTPVCL</sequence>
<protein>
    <submittedName>
        <fullName evidence="1">Uncharacterized protein</fullName>
    </submittedName>
</protein>
<dbReference type="RefSeq" id="WP_170302714.1">
    <property type="nucleotide sequence ID" value="NZ_WRXO01000008.1"/>
</dbReference>
<dbReference type="Proteomes" id="UP000468388">
    <property type="component" value="Unassembled WGS sequence"/>
</dbReference>